<dbReference type="PANTHER" id="PTHR31517">
    <property type="match status" value="1"/>
</dbReference>
<evidence type="ECO:0000256" key="4">
    <source>
        <dbReference type="ARBA" id="ARBA00022617"/>
    </source>
</evidence>
<dbReference type="Pfam" id="PF00141">
    <property type="entry name" value="peroxidase"/>
    <property type="match status" value="1"/>
</dbReference>
<keyword evidence="3" id="KW-0575">Peroxidase</keyword>
<dbReference type="InterPro" id="IPR002016">
    <property type="entry name" value="Haem_peroxidase"/>
</dbReference>
<dbReference type="Gene3D" id="1.10.520.10">
    <property type="match status" value="1"/>
</dbReference>
<evidence type="ECO:0000256" key="9">
    <source>
        <dbReference type="ARBA" id="ARBA00023157"/>
    </source>
</evidence>
<feature type="binding site" evidence="10">
    <location>
        <position position="135"/>
    </location>
    <ligand>
        <name>Ca(2+)</name>
        <dbReference type="ChEBI" id="CHEBI:29108"/>
        <label>2</label>
    </ligand>
</feature>
<comment type="caution">
    <text evidence="14">The sequence shown here is derived from an EMBL/GenBank/DDBJ whole genome shotgun (WGS) entry which is preliminary data.</text>
</comment>
<dbReference type="Proteomes" id="UP001188597">
    <property type="component" value="Unassembled WGS sequence"/>
</dbReference>
<evidence type="ECO:0000256" key="2">
    <source>
        <dbReference type="ARBA" id="ARBA00012313"/>
    </source>
</evidence>
<comment type="similarity">
    <text evidence="12">Belongs to the peroxidase family.</text>
</comment>
<feature type="binding site" evidence="10">
    <location>
        <position position="127"/>
    </location>
    <ligand>
        <name>Ca(2+)</name>
        <dbReference type="ChEBI" id="CHEBI:29108"/>
        <label>2</label>
    </ligand>
</feature>
<comment type="cofactor">
    <cofactor evidence="10">
        <name>heme b</name>
        <dbReference type="ChEBI" id="CHEBI:60344"/>
    </cofactor>
    <text evidence="10">Binds 1 heme b (iron(II)-protoporphyrin IX) group per subunit.</text>
</comment>
<feature type="binding site" description="axial binding residue" evidence="10">
    <location>
        <position position="73"/>
    </location>
    <ligand>
        <name>heme b</name>
        <dbReference type="ChEBI" id="CHEBI:60344"/>
    </ligand>
    <ligandPart>
        <name>Fe</name>
        <dbReference type="ChEBI" id="CHEBI:18248"/>
    </ligandPart>
</feature>
<feature type="domain" description="Plant heme peroxidase family profile" evidence="13">
    <location>
        <begin position="53"/>
        <end position="210"/>
    </location>
</feature>
<feature type="disulfide bond" evidence="11">
    <location>
        <begin position="80"/>
        <end position="114"/>
    </location>
</feature>
<evidence type="ECO:0000313" key="15">
    <source>
        <dbReference type="Proteomes" id="UP001188597"/>
    </source>
</evidence>
<evidence type="ECO:0000256" key="12">
    <source>
        <dbReference type="RuleBase" id="RU004241"/>
    </source>
</evidence>
<dbReference type="FunFam" id="1.10.420.10:FF:000001">
    <property type="entry name" value="Peroxidase"/>
    <property type="match status" value="1"/>
</dbReference>
<keyword evidence="7" id="KW-0560">Oxidoreductase</keyword>
<dbReference type="GO" id="GO:0140825">
    <property type="term" value="F:lactoperoxidase activity"/>
    <property type="evidence" value="ECO:0007669"/>
    <property type="project" value="UniProtKB-EC"/>
</dbReference>
<evidence type="ECO:0000256" key="10">
    <source>
        <dbReference type="PIRSR" id="PIRSR600823-3"/>
    </source>
</evidence>
<name>A0AA88WPX0_9ASTE</name>
<proteinExistence type="inferred from homology"/>
<dbReference type="PROSITE" id="PS50873">
    <property type="entry name" value="PEROXIDASE_4"/>
    <property type="match status" value="1"/>
</dbReference>
<evidence type="ECO:0000259" key="13">
    <source>
        <dbReference type="PROSITE" id="PS50873"/>
    </source>
</evidence>
<dbReference type="AlphaFoldDB" id="A0AA88WPX0"/>
<reference evidence="14" key="1">
    <citation type="submission" date="2022-12" db="EMBL/GenBank/DDBJ databases">
        <title>Draft genome assemblies for two species of Escallonia (Escalloniales).</title>
        <authorList>
            <person name="Chanderbali A."/>
            <person name="Dervinis C."/>
            <person name="Anghel I."/>
            <person name="Soltis D."/>
            <person name="Soltis P."/>
            <person name="Zapata F."/>
        </authorList>
    </citation>
    <scope>NUCLEOTIDE SEQUENCE</scope>
    <source>
        <strain evidence="14">UCBG64.0493</strain>
        <tissue evidence="14">Leaf</tissue>
    </source>
</reference>
<evidence type="ECO:0000256" key="11">
    <source>
        <dbReference type="PIRSR" id="PIRSR600823-5"/>
    </source>
</evidence>
<protein>
    <recommendedName>
        <fullName evidence="2">peroxidase</fullName>
        <ecNumber evidence="2">1.11.1.7</ecNumber>
    </recommendedName>
</protein>
<accession>A0AA88WPX0</accession>
<keyword evidence="6 10" id="KW-0106">Calcium</keyword>
<dbReference type="GO" id="GO:0020037">
    <property type="term" value="F:heme binding"/>
    <property type="evidence" value="ECO:0007669"/>
    <property type="project" value="InterPro"/>
</dbReference>
<keyword evidence="9 11" id="KW-1015">Disulfide bond</keyword>
<evidence type="ECO:0000256" key="3">
    <source>
        <dbReference type="ARBA" id="ARBA00022559"/>
    </source>
</evidence>
<dbReference type="GO" id="GO:0006979">
    <property type="term" value="P:response to oxidative stress"/>
    <property type="evidence" value="ECO:0007669"/>
    <property type="project" value="InterPro"/>
</dbReference>
<keyword evidence="5 10" id="KW-0479">Metal-binding</keyword>
<organism evidence="14 15">
    <name type="scientific">Escallonia herrerae</name>
    <dbReference type="NCBI Taxonomy" id="1293975"/>
    <lineage>
        <taxon>Eukaryota</taxon>
        <taxon>Viridiplantae</taxon>
        <taxon>Streptophyta</taxon>
        <taxon>Embryophyta</taxon>
        <taxon>Tracheophyta</taxon>
        <taxon>Spermatophyta</taxon>
        <taxon>Magnoliopsida</taxon>
        <taxon>eudicotyledons</taxon>
        <taxon>Gunneridae</taxon>
        <taxon>Pentapetalae</taxon>
        <taxon>asterids</taxon>
        <taxon>campanulids</taxon>
        <taxon>Escalloniales</taxon>
        <taxon>Escalloniaceae</taxon>
        <taxon>Escallonia</taxon>
    </lineage>
</organism>
<dbReference type="PANTHER" id="PTHR31517:SF84">
    <property type="entry name" value="PEROXIDASE"/>
    <property type="match status" value="1"/>
</dbReference>
<dbReference type="Gene3D" id="1.10.420.10">
    <property type="entry name" value="Peroxidase, domain 2"/>
    <property type="match status" value="1"/>
</dbReference>
<keyword evidence="8 10" id="KW-0408">Iron</keyword>
<keyword evidence="15" id="KW-1185">Reference proteome</keyword>
<evidence type="ECO:0000256" key="5">
    <source>
        <dbReference type="ARBA" id="ARBA00022723"/>
    </source>
</evidence>
<feature type="binding site" evidence="10">
    <location>
        <position position="130"/>
    </location>
    <ligand>
        <name>Ca(2+)</name>
        <dbReference type="ChEBI" id="CHEBI:29108"/>
        <label>2</label>
    </ligand>
</feature>
<evidence type="ECO:0000256" key="7">
    <source>
        <dbReference type="ARBA" id="ARBA00023002"/>
    </source>
</evidence>
<dbReference type="InterPro" id="IPR000823">
    <property type="entry name" value="Peroxidase_pln"/>
</dbReference>
<sequence length="241" mass="26370">MGYLYLESKKTMPPPLTLETYAPKQLKTLRQGLEELVQWGFFLDIPESISTGYRSTGLRSRGSYLTPKGRGAHTIGSAHCTAFSERFHSDSTGKLALIDASLDKDYAAMLTKQCPVGASASVTVNNDPHTPMIFDNQYYGELLTHKGLFQSDSALLNDARTMNKVVNFANNQEMFLRAGVDLLRSSLVLECVGVETGGEGEIRQSCSVVRKESATEAVDTNATIASRRLLQPQKSASPNNI</sequence>
<dbReference type="EC" id="1.11.1.7" evidence="2"/>
<evidence type="ECO:0000256" key="1">
    <source>
        <dbReference type="ARBA" id="ARBA00000189"/>
    </source>
</evidence>
<dbReference type="EMBL" id="JAVXUP010000284">
    <property type="protein sequence ID" value="KAK3032016.1"/>
    <property type="molecule type" value="Genomic_DNA"/>
</dbReference>
<comment type="catalytic activity">
    <reaction evidence="1">
        <text>2 a phenolic donor + H2O2 = 2 a phenolic radical donor + 2 H2O</text>
        <dbReference type="Rhea" id="RHEA:56136"/>
        <dbReference type="ChEBI" id="CHEBI:15377"/>
        <dbReference type="ChEBI" id="CHEBI:16240"/>
        <dbReference type="ChEBI" id="CHEBI:139520"/>
        <dbReference type="ChEBI" id="CHEBI:139521"/>
        <dbReference type="EC" id="1.11.1.7"/>
    </reaction>
</comment>
<feature type="binding site" evidence="10">
    <location>
        <position position="74"/>
    </location>
    <ligand>
        <name>Ca(2+)</name>
        <dbReference type="ChEBI" id="CHEBI:29108"/>
        <label>2</label>
    </ligand>
</feature>
<evidence type="ECO:0000256" key="8">
    <source>
        <dbReference type="ARBA" id="ARBA00023004"/>
    </source>
</evidence>
<evidence type="ECO:0000313" key="14">
    <source>
        <dbReference type="EMBL" id="KAK3032016.1"/>
    </source>
</evidence>
<dbReference type="InterPro" id="IPR010255">
    <property type="entry name" value="Haem_peroxidase_sf"/>
</dbReference>
<evidence type="ECO:0000256" key="6">
    <source>
        <dbReference type="ARBA" id="ARBA00022837"/>
    </source>
</evidence>
<dbReference type="GO" id="GO:0046872">
    <property type="term" value="F:metal ion binding"/>
    <property type="evidence" value="ECO:0007669"/>
    <property type="project" value="UniProtKB-KW"/>
</dbReference>
<dbReference type="SUPFAM" id="SSF48113">
    <property type="entry name" value="Heme-dependent peroxidases"/>
    <property type="match status" value="1"/>
</dbReference>
<keyword evidence="4" id="KW-0349">Heme</keyword>
<dbReference type="PRINTS" id="PR00461">
    <property type="entry name" value="PLPEROXIDASE"/>
</dbReference>
<comment type="cofactor">
    <cofactor evidence="10">
        <name>Ca(2+)</name>
        <dbReference type="ChEBI" id="CHEBI:29108"/>
    </cofactor>
    <text evidence="10">Binds 2 calcium ions per subunit.</text>
</comment>
<gene>
    <name evidence="14" type="ORF">RJ639_036390</name>
</gene>